<feature type="active site" evidence="2">
    <location>
        <position position="341"/>
    </location>
</feature>
<protein>
    <recommendedName>
        <fullName evidence="4">Peptidase A1 domain-containing protein</fullName>
    </recommendedName>
</protein>
<dbReference type="GO" id="GO:0004190">
    <property type="term" value="F:aspartic-type endopeptidase activity"/>
    <property type="evidence" value="ECO:0007669"/>
    <property type="project" value="InterPro"/>
</dbReference>
<accession>A0A822YV18</accession>
<organism evidence="5 6">
    <name type="scientific">Nelumbo nucifera</name>
    <name type="common">Sacred lotus</name>
    <dbReference type="NCBI Taxonomy" id="4432"/>
    <lineage>
        <taxon>Eukaryota</taxon>
        <taxon>Viridiplantae</taxon>
        <taxon>Streptophyta</taxon>
        <taxon>Embryophyta</taxon>
        <taxon>Tracheophyta</taxon>
        <taxon>Spermatophyta</taxon>
        <taxon>Magnoliopsida</taxon>
        <taxon>Proteales</taxon>
        <taxon>Nelumbonaceae</taxon>
        <taxon>Nelumbo</taxon>
    </lineage>
</organism>
<dbReference type="PANTHER" id="PTHR13683">
    <property type="entry name" value="ASPARTYL PROTEASES"/>
    <property type="match status" value="1"/>
</dbReference>
<dbReference type="Pfam" id="PF14543">
    <property type="entry name" value="TAXi_N"/>
    <property type="match status" value="1"/>
</dbReference>
<dbReference type="InterPro" id="IPR032799">
    <property type="entry name" value="TAXi_C"/>
</dbReference>
<dbReference type="PRINTS" id="PR00792">
    <property type="entry name" value="PEPSIN"/>
</dbReference>
<evidence type="ECO:0000256" key="3">
    <source>
        <dbReference type="SAM" id="SignalP"/>
    </source>
</evidence>
<feature type="chain" id="PRO_5032405608" description="Peptidase A1 domain-containing protein" evidence="3">
    <location>
        <begin position="32"/>
        <end position="468"/>
    </location>
</feature>
<dbReference type="InterPro" id="IPR001461">
    <property type="entry name" value="Aspartic_peptidase_A1"/>
</dbReference>
<dbReference type="PANTHER" id="PTHR13683:SF750">
    <property type="entry name" value="ASPARTYL PROTEASE AED1"/>
    <property type="match status" value="1"/>
</dbReference>
<gene>
    <name evidence="5" type="ORF">HUJ06_007038</name>
</gene>
<feature type="domain" description="Peptidase A1" evidence="4">
    <location>
        <begin position="125"/>
        <end position="461"/>
    </location>
</feature>
<dbReference type="SUPFAM" id="SSF50630">
    <property type="entry name" value="Acid proteases"/>
    <property type="match status" value="1"/>
</dbReference>
<dbReference type="GO" id="GO:0006508">
    <property type="term" value="P:proteolysis"/>
    <property type="evidence" value="ECO:0007669"/>
    <property type="project" value="InterPro"/>
</dbReference>
<dbReference type="InterPro" id="IPR032861">
    <property type="entry name" value="TAXi_N"/>
</dbReference>
<keyword evidence="3" id="KW-0732">Signal</keyword>
<keyword evidence="6" id="KW-1185">Reference proteome</keyword>
<dbReference type="InterPro" id="IPR033121">
    <property type="entry name" value="PEPTIDASE_A1"/>
</dbReference>
<dbReference type="PROSITE" id="PS51767">
    <property type="entry name" value="PEPTIDASE_A1"/>
    <property type="match status" value="1"/>
</dbReference>
<dbReference type="EMBL" id="DUZY01000004">
    <property type="protein sequence ID" value="DAD36397.1"/>
    <property type="molecule type" value="Genomic_DNA"/>
</dbReference>
<evidence type="ECO:0000256" key="2">
    <source>
        <dbReference type="PIRSR" id="PIRSR601461-1"/>
    </source>
</evidence>
<comment type="caution">
    <text evidence="5">The sequence shown here is derived from an EMBL/GenBank/DDBJ whole genome shotgun (WGS) entry which is preliminary data.</text>
</comment>
<evidence type="ECO:0000313" key="5">
    <source>
        <dbReference type="EMBL" id="DAD36397.1"/>
    </source>
</evidence>
<reference evidence="5 6" key="1">
    <citation type="journal article" date="2020" name="Mol. Biol. Evol.">
        <title>Distinct Expression and Methylation Patterns for Genes with Different Fates following a Single Whole-Genome Duplication in Flowering Plants.</title>
        <authorList>
            <person name="Shi T."/>
            <person name="Rahmani R.S."/>
            <person name="Gugger P.F."/>
            <person name="Wang M."/>
            <person name="Li H."/>
            <person name="Zhang Y."/>
            <person name="Li Z."/>
            <person name="Wang Q."/>
            <person name="Van de Peer Y."/>
            <person name="Marchal K."/>
            <person name="Chen J."/>
        </authorList>
    </citation>
    <scope>NUCLEOTIDE SEQUENCE [LARGE SCALE GENOMIC DNA]</scope>
    <source>
        <tissue evidence="5">Leaf</tissue>
    </source>
</reference>
<feature type="signal peptide" evidence="3">
    <location>
        <begin position="1"/>
        <end position="31"/>
    </location>
</feature>
<dbReference type="Gene3D" id="2.40.70.10">
    <property type="entry name" value="Acid Proteases"/>
    <property type="match status" value="2"/>
</dbReference>
<comment type="similarity">
    <text evidence="1">Belongs to the peptidase A1 family.</text>
</comment>
<dbReference type="Proteomes" id="UP000607653">
    <property type="component" value="Unassembled WGS sequence"/>
</dbReference>
<evidence type="ECO:0000313" key="6">
    <source>
        <dbReference type="Proteomes" id="UP000607653"/>
    </source>
</evidence>
<evidence type="ECO:0000256" key="1">
    <source>
        <dbReference type="ARBA" id="ARBA00007447"/>
    </source>
</evidence>
<dbReference type="InterPro" id="IPR021109">
    <property type="entry name" value="Peptidase_aspartic_dom_sf"/>
</dbReference>
<feature type="active site" evidence="2">
    <location>
        <position position="143"/>
    </location>
</feature>
<name>A0A822YV18_NELNU</name>
<dbReference type="Pfam" id="PF14541">
    <property type="entry name" value="TAXi_C"/>
    <property type="match status" value="1"/>
</dbReference>
<sequence>MASLHTSFLNFSLSSFVLLLLSCSWYKVSWAHDGETVEIAVHSLLPETNCIPSSKGFDNHPSGKLQLVDVNGPCSPLETTPSLEEILHQDQLRVRSIHSMINKHVRDSKAKIPTRFGLPFKTKNYVVNIGVGTPNQNLWVTMDTGSSLSWILCKTCPNCRGLPFSPSQSSSYSNIACGSADCSQAYSATHHSPACRDACIYQTQYADSDYSVGFFARETLRLTPSDVFPGFKLGCGHDVKLRDSTSGILGLGSHPASLVYQTATKFGKVFSYCLPSSTNSNGFLAFGNQTGSTSPAVRYIRLILNPQNPDLYYVPLNGISLNGRRLAIPASTFSAHGTVIDSGTIVSYLPPSAYIILRNAFRAAMSGYPSATPPRGGVYDTCYDLSRNRTVTIPSIKLNFGGGIDLLLDQYSGVITNVGSYKFCLAFSANDDEEETTIIGSIQQKTYEVIYDVPRGRLGFRSVGATCN</sequence>
<proteinExistence type="inferred from homology"/>
<dbReference type="AlphaFoldDB" id="A0A822YV18"/>
<evidence type="ECO:0000259" key="4">
    <source>
        <dbReference type="PROSITE" id="PS51767"/>
    </source>
</evidence>